<evidence type="ECO:0000256" key="12">
    <source>
        <dbReference type="SAM" id="MobiDB-lite"/>
    </source>
</evidence>
<keyword evidence="9" id="KW-0804">Transcription</keyword>
<dbReference type="InterPro" id="IPR033599">
    <property type="entry name" value="TAF1B/Rrn7"/>
</dbReference>
<evidence type="ECO:0000259" key="13">
    <source>
        <dbReference type="Pfam" id="PF11781"/>
    </source>
</evidence>
<evidence type="ECO:0000259" key="14">
    <source>
        <dbReference type="Pfam" id="PF20644"/>
    </source>
</evidence>
<dbReference type="Pfam" id="PF20644">
    <property type="entry name" value="Rrn7_cyclin_N"/>
    <property type="match status" value="1"/>
</dbReference>
<evidence type="ECO:0000256" key="7">
    <source>
        <dbReference type="ARBA" id="ARBA00023015"/>
    </source>
</evidence>
<dbReference type="InterPro" id="IPR048538">
    <property type="entry name" value="Rrn7_cyclin_C"/>
</dbReference>
<keyword evidence="6" id="KW-0862">Zinc</keyword>
<dbReference type="GO" id="GO:0008270">
    <property type="term" value="F:zinc ion binding"/>
    <property type="evidence" value="ECO:0007669"/>
    <property type="project" value="UniProtKB-KW"/>
</dbReference>
<dbReference type="PANTHER" id="PTHR31576:SF2">
    <property type="entry name" value="TATA BOX-BINDING PROTEIN-ASSOCIATED FACTOR RNA POLYMERASE I SUBUNIT B"/>
    <property type="match status" value="1"/>
</dbReference>
<dbReference type="Pfam" id="PF11781">
    <property type="entry name" value="Zn_ribbon_RRN7"/>
    <property type="match status" value="1"/>
</dbReference>
<dbReference type="OrthoDB" id="10069252at2759"/>
<dbReference type="EMBL" id="SRMA01027302">
    <property type="protein sequence ID" value="TRY55952.1"/>
    <property type="molecule type" value="Genomic_DNA"/>
</dbReference>
<comment type="subcellular location">
    <subcellularLocation>
        <location evidence="1">Nucleus</location>
        <location evidence="1">Nucleolus</location>
    </subcellularLocation>
</comment>
<comment type="similarity">
    <text evidence="2">Belongs to the RRN7/TAF1B family.</text>
</comment>
<dbReference type="GO" id="GO:0005668">
    <property type="term" value="C:RNA polymerase transcription factor SL1 complex"/>
    <property type="evidence" value="ECO:0007669"/>
    <property type="project" value="TreeGrafter"/>
</dbReference>
<evidence type="ECO:0000256" key="5">
    <source>
        <dbReference type="ARBA" id="ARBA00022771"/>
    </source>
</evidence>
<feature type="domain" description="Rrn7/TAF1B C-terminal cyclin" evidence="15">
    <location>
        <begin position="251"/>
        <end position="404"/>
    </location>
</feature>
<dbReference type="PANTHER" id="PTHR31576">
    <property type="entry name" value="TATA BOX-BINDING PROTEIN-ASSOCIATED FACTOR RNA POLYMERASE I SUBUNIT B"/>
    <property type="match status" value="1"/>
</dbReference>
<sequence>MDEELTDGYGEACGRCAAVDWGVSDEGLFFCKNCHNVIEKTLDVVERNCLLSKTSRISTIKKTRKNRKDEEREWLLCEAFQFILKHQAKALISLGVCMKFESEVLWPLWKRYLQVTRQAFTTEPVNTPTFKVQMTQNGSDSDSQSQQISHSEFASETEMSSSGFSYIECSESSATSAPQTMREKKMAGLMTMPRTLALCYLALLWVREAITLSDLLRMVTEGCIPYMDLHDTFPSDLNLYGADVRVFRVRHYPSYSVVHNEAVTLAEIINLPSFPTITQDCLLHPVPLSIRYLMGANLPGALHDWVLKVINGADVQGEDFLTFDPSREKPCLVRYDIQAVALIIVALKILFRLDDRVEWRLSKKIDRKKKKKVFSVKKWFSIVQPVLEHASLKKERDEAKREWKATEPLITSLKRKVTARKKRRKLFLTYFSITHKRISKFHEMLFAFNPAGVADHLKERLQRFIDSAPEQGKTSHSSFRFRWGKGEGSDGPSLFNNRLDCTVTKDGVKYLANQKYWHPELNLICGDHFLKFEPNFPRMYVWVLKLFSFILGVHPSDVQKEVLSVECRFLKKKNHPTVQ</sequence>
<feature type="domain" description="Rrn7/TAF1B N-terminal cyclin" evidence="14">
    <location>
        <begin position="80"/>
        <end position="234"/>
    </location>
</feature>
<feature type="region of interest" description="Disordered" evidence="12">
    <location>
        <begin position="130"/>
        <end position="152"/>
    </location>
</feature>
<gene>
    <name evidence="16" type="ORF">DNTS_011338</name>
</gene>
<dbReference type="Pfam" id="PF20645">
    <property type="entry name" value="Rrn7_cyclin_C"/>
    <property type="match status" value="1"/>
</dbReference>
<dbReference type="AlphaFoldDB" id="A0A553MRZ5"/>
<evidence type="ECO:0000256" key="6">
    <source>
        <dbReference type="ARBA" id="ARBA00022833"/>
    </source>
</evidence>
<evidence type="ECO:0000256" key="10">
    <source>
        <dbReference type="ARBA" id="ARBA00023242"/>
    </source>
</evidence>
<keyword evidence="7" id="KW-0805">Transcription regulation</keyword>
<evidence type="ECO:0000256" key="11">
    <source>
        <dbReference type="ARBA" id="ARBA00032500"/>
    </source>
</evidence>
<evidence type="ECO:0000313" key="17">
    <source>
        <dbReference type="Proteomes" id="UP000316079"/>
    </source>
</evidence>
<keyword evidence="5" id="KW-0863">Zinc-finger</keyword>
<dbReference type="STRING" id="623744.A0A553MRZ5"/>
<comment type="caution">
    <text evidence="16">The sequence shown here is derived from an EMBL/GenBank/DDBJ whole genome shotgun (WGS) entry which is preliminary data.</text>
</comment>
<dbReference type="GO" id="GO:0042790">
    <property type="term" value="P:nucleolar large rRNA transcription by RNA polymerase I"/>
    <property type="evidence" value="ECO:0007669"/>
    <property type="project" value="TreeGrafter"/>
</dbReference>
<dbReference type="GO" id="GO:0070860">
    <property type="term" value="C:RNA polymerase I core factor complex"/>
    <property type="evidence" value="ECO:0007669"/>
    <property type="project" value="InterPro"/>
</dbReference>
<feature type="compositionally biased region" description="Low complexity" evidence="12">
    <location>
        <begin position="139"/>
        <end position="151"/>
    </location>
</feature>
<evidence type="ECO:0000256" key="1">
    <source>
        <dbReference type="ARBA" id="ARBA00004604"/>
    </source>
</evidence>
<keyword evidence="17" id="KW-1185">Reference proteome</keyword>
<proteinExistence type="inferred from homology"/>
<accession>A0A553MRZ5</accession>
<keyword evidence="10" id="KW-0539">Nucleus</keyword>
<feature type="domain" description="RRN7-type" evidence="13">
    <location>
        <begin position="8"/>
        <end position="39"/>
    </location>
</feature>
<dbReference type="GO" id="GO:0001164">
    <property type="term" value="F:RNA polymerase I core promoter sequence-specific DNA binding"/>
    <property type="evidence" value="ECO:0007669"/>
    <property type="project" value="InterPro"/>
</dbReference>
<organism evidence="16 17">
    <name type="scientific">Danionella cerebrum</name>
    <dbReference type="NCBI Taxonomy" id="2873325"/>
    <lineage>
        <taxon>Eukaryota</taxon>
        <taxon>Metazoa</taxon>
        <taxon>Chordata</taxon>
        <taxon>Craniata</taxon>
        <taxon>Vertebrata</taxon>
        <taxon>Euteleostomi</taxon>
        <taxon>Actinopterygii</taxon>
        <taxon>Neopterygii</taxon>
        <taxon>Teleostei</taxon>
        <taxon>Ostariophysi</taxon>
        <taxon>Cypriniformes</taxon>
        <taxon>Danionidae</taxon>
        <taxon>Danioninae</taxon>
        <taxon>Danionella</taxon>
    </lineage>
</organism>
<evidence type="ECO:0000259" key="15">
    <source>
        <dbReference type="Pfam" id="PF20645"/>
    </source>
</evidence>
<evidence type="ECO:0000256" key="9">
    <source>
        <dbReference type="ARBA" id="ARBA00023163"/>
    </source>
</evidence>
<dbReference type="InterPro" id="IPR048540">
    <property type="entry name" value="Rrn7_cyclin_N"/>
</dbReference>
<evidence type="ECO:0000256" key="8">
    <source>
        <dbReference type="ARBA" id="ARBA00023125"/>
    </source>
</evidence>
<keyword evidence="4" id="KW-0479">Metal-binding</keyword>
<evidence type="ECO:0000256" key="3">
    <source>
        <dbReference type="ARBA" id="ARBA00018994"/>
    </source>
</evidence>
<evidence type="ECO:0000256" key="4">
    <source>
        <dbReference type="ARBA" id="ARBA00022723"/>
    </source>
</evidence>
<keyword evidence="8" id="KW-0238">DNA-binding</keyword>
<protein>
    <recommendedName>
        <fullName evidence="3">TATA box-binding protein-associated factor RNA polymerase I subunit B</fullName>
    </recommendedName>
    <alternativeName>
        <fullName evidence="11">TATA box-binding protein-associated factor 1B</fullName>
    </alternativeName>
</protein>
<name>A0A553MRZ5_9TELE</name>
<dbReference type="InterPro" id="IPR021752">
    <property type="entry name" value="TF_Rrn7_Zf"/>
</dbReference>
<reference evidence="16 17" key="1">
    <citation type="journal article" date="2019" name="Sci. Data">
        <title>Hybrid genome assembly and annotation of Danionella translucida.</title>
        <authorList>
            <person name="Kadobianskyi M."/>
            <person name="Schulze L."/>
            <person name="Schuelke M."/>
            <person name="Judkewitz B."/>
        </authorList>
    </citation>
    <scope>NUCLEOTIDE SEQUENCE [LARGE SCALE GENOMIC DNA]</scope>
    <source>
        <strain evidence="16 17">Bolton</strain>
    </source>
</reference>
<evidence type="ECO:0000256" key="2">
    <source>
        <dbReference type="ARBA" id="ARBA00006899"/>
    </source>
</evidence>
<dbReference type="Proteomes" id="UP000316079">
    <property type="component" value="Unassembled WGS sequence"/>
</dbReference>
<evidence type="ECO:0000313" key="16">
    <source>
        <dbReference type="EMBL" id="TRY55952.1"/>
    </source>
</evidence>